<evidence type="ECO:0000256" key="5">
    <source>
        <dbReference type="SAM" id="MobiDB-lite"/>
    </source>
</evidence>
<dbReference type="GO" id="GO:0008270">
    <property type="term" value="F:zinc ion binding"/>
    <property type="evidence" value="ECO:0007669"/>
    <property type="project" value="InterPro"/>
</dbReference>
<dbReference type="Proteomes" id="UP000053958">
    <property type="component" value="Unassembled WGS sequence"/>
</dbReference>
<dbReference type="CDD" id="cd00067">
    <property type="entry name" value="GAL4"/>
    <property type="match status" value="1"/>
</dbReference>
<dbReference type="SUPFAM" id="SSF57701">
    <property type="entry name" value="Zn2/Cys6 DNA-binding domain"/>
    <property type="match status" value="1"/>
</dbReference>
<dbReference type="InterPro" id="IPR001138">
    <property type="entry name" value="Zn2Cys6_DnaBD"/>
</dbReference>
<dbReference type="GO" id="GO:0003677">
    <property type="term" value="F:DNA binding"/>
    <property type="evidence" value="ECO:0007669"/>
    <property type="project" value="UniProtKB-KW"/>
</dbReference>
<evidence type="ECO:0000256" key="3">
    <source>
        <dbReference type="ARBA" id="ARBA00023163"/>
    </source>
</evidence>
<dbReference type="AlphaFoldDB" id="A0A0F4YLF9"/>
<evidence type="ECO:0000256" key="2">
    <source>
        <dbReference type="ARBA" id="ARBA00023125"/>
    </source>
</evidence>
<feature type="compositionally biased region" description="Low complexity" evidence="5">
    <location>
        <begin position="121"/>
        <end position="133"/>
    </location>
</feature>
<dbReference type="InterPro" id="IPR050675">
    <property type="entry name" value="OAF3"/>
</dbReference>
<dbReference type="OrthoDB" id="2943660at2759"/>
<evidence type="ECO:0000256" key="4">
    <source>
        <dbReference type="ARBA" id="ARBA00023242"/>
    </source>
</evidence>
<dbReference type="GeneID" id="25319881"/>
<feature type="region of interest" description="Disordered" evidence="5">
    <location>
        <begin position="121"/>
        <end position="141"/>
    </location>
</feature>
<evidence type="ECO:0000259" key="6">
    <source>
        <dbReference type="PROSITE" id="PS50048"/>
    </source>
</evidence>
<keyword evidence="8" id="KW-1185">Reference proteome</keyword>
<dbReference type="RefSeq" id="XP_013325055.1">
    <property type="nucleotide sequence ID" value="XM_013469601.1"/>
</dbReference>
<keyword evidence="3" id="KW-0804">Transcription</keyword>
<comment type="caution">
    <text evidence="7">The sequence shown here is derived from an EMBL/GenBank/DDBJ whole genome shotgun (WGS) entry which is preliminary data.</text>
</comment>
<organism evidence="7 8">
    <name type="scientific">Rasamsonia emersonii (strain ATCC 16479 / CBS 393.64 / IMI 116815)</name>
    <dbReference type="NCBI Taxonomy" id="1408163"/>
    <lineage>
        <taxon>Eukaryota</taxon>
        <taxon>Fungi</taxon>
        <taxon>Dikarya</taxon>
        <taxon>Ascomycota</taxon>
        <taxon>Pezizomycotina</taxon>
        <taxon>Eurotiomycetes</taxon>
        <taxon>Eurotiomycetidae</taxon>
        <taxon>Eurotiales</taxon>
        <taxon>Trichocomaceae</taxon>
        <taxon>Rasamsonia</taxon>
    </lineage>
</organism>
<dbReference type="PROSITE" id="PS00463">
    <property type="entry name" value="ZN2_CY6_FUNGAL_1"/>
    <property type="match status" value="1"/>
</dbReference>
<dbReference type="InterPro" id="IPR036864">
    <property type="entry name" value="Zn2-C6_fun-type_DNA-bd_sf"/>
</dbReference>
<evidence type="ECO:0000313" key="7">
    <source>
        <dbReference type="EMBL" id="KKA18443.1"/>
    </source>
</evidence>
<evidence type="ECO:0000313" key="8">
    <source>
        <dbReference type="Proteomes" id="UP000053958"/>
    </source>
</evidence>
<reference evidence="7 8" key="1">
    <citation type="submission" date="2015-04" db="EMBL/GenBank/DDBJ databases">
        <authorList>
            <person name="Heijne W.H."/>
            <person name="Fedorova N.D."/>
            <person name="Nierman W.C."/>
            <person name="Vollebregt A.W."/>
            <person name="Zhao Z."/>
            <person name="Wu L."/>
            <person name="Kumar M."/>
            <person name="Stam H."/>
            <person name="van den Berg M.A."/>
            <person name="Pel H.J."/>
        </authorList>
    </citation>
    <scope>NUCLEOTIDE SEQUENCE [LARGE SCALE GENOMIC DNA]</scope>
    <source>
        <strain evidence="7 8">CBS 393.64</strain>
    </source>
</reference>
<evidence type="ECO:0000256" key="1">
    <source>
        <dbReference type="ARBA" id="ARBA00023015"/>
    </source>
</evidence>
<name>A0A0F4YLF9_RASE3</name>
<gene>
    <name evidence="7" type="ORF">T310_7610</name>
</gene>
<dbReference type="GO" id="GO:0000981">
    <property type="term" value="F:DNA-binding transcription factor activity, RNA polymerase II-specific"/>
    <property type="evidence" value="ECO:0007669"/>
    <property type="project" value="InterPro"/>
</dbReference>
<keyword evidence="4" id="KW-0539">Nucleus</keyword>
<keyword evidence="1" id="KW-0805">Transcription regulation</keyword>
<protein>
    <recommendedName>
        <fullName evidence="6">Zn(2)-C6 fungal-type domain-containing protein</fullName>
    </recommendedName>
</protein>
<dbReference type="SMART" id="SM00066">
    <property type="entry name" value="GAL4"/>
    <property type="match status" value="1"/>
</dbReference>
<dbReference type="PANTHER" id="PTHR31069:SF31">
    <property type="entry name" value="MONODICTYPHENONE CLUSTER TRANSCRIPTION FACTOR-RELATED"/>
    <property type="match status" value="1"/>
</dbReference>
<proteinExistence type="predicted"/>
<dbReference type="PANTHER" id="PTHR31069">
    <property type="entry name" value="OLEATE-ACTIVATED TRANSCRIPTION FACTOR 1-RELATED"/>
    <property type="match status" value="1"/>
</dbReference>
<sequence length="577" mass="64216">MTGAPLLQSRDAAVLDKPRLRSACDSCRQSKVKCSGGSTCSRCLKQGVPCKYSLASRAGKPKGSRNKATLKKLEELQEKIQQKMHSSSRNASASVNANVNVNVNAAINEATAQFWQSFNSSNTSSSNSNTNTNGKPASSIPISSYVNANYDDSYYYQVNPSFGYEGFAPSSGYDVEWSAASQGDYYFQAPSMIQTPTLVSSRGSASAYSSPLPTGPTEESFLLDSARTDPESFIRATEQLPQSSPPRSVYACSPAQDIASSFKSSGSFTESSTPQEPPCDCFQNQAASLSQLYNLDRDNTDLAPWRFDSSIQAVNSALSSCQKFLQCPLCRKECTNLLLSISTLDLLFRVLRQLLSRDKNNNISPSSQEQHQDSEHMFLLEDDDSCSIRCGQYSVPHEEGALVRSFLIHRMLSRSKEALAALREIVETYHAANGDDVSQRRRQQQQPWEDSHEVNYDLLDDDKTLPTKDVSTLLFFRTQQYYHSYNCNYNYYNCGGGGGIHDESSSSSSRTSFVEPTINNRLSPSDVVFLRQVIGRCETMLEGLMRTFTFRYASANTNTYRHNYNYAKWGDSTEFFH</sequence>
<dbReference type="PROSITE" id="PS50048">
    <property type="entry name" value="ZN2_CY6_FUNGAL_2"/>
    <property type="match status" value="1"/>
</dbReference>
<keyword evidence="2" id="KW-0238">DNA-binding</keyword>
<accession>A0A0F4YLF9</accession>
<dbReference type="Gene3D" id="4.10.240.10">
    <property type="entry name" value="Zn(2)-C6 fungal-type DNA-binding domain"/>
    <property type="match status" value="1"/>
</dbReference>
<dbReference type="EMBL" id="LASV01000455">
    <property type="protein sequence ID" value="KKA18443.1"/>
    <property type="molecule type" value="Genomic_DNA"/>
</dbReference>
<dbReference type="Pfam" id="PF00172">
    <property type="entry name" value="Zn_clus"/>
    <property type="match status" value="1"/>
</dbReference>
<feature type="domain" description="Zn(2)-C6 fungal-type" evidence="6">
    <location>
        <begin position="23"/>
        <end position="52"/>
    </location>
</feature>